<organism evidence="3 4">
    <name type="scientific">Ameyamaea chiangmaiensis</name>
    <dbReference type="NCBI Taxonomy" id="442969"/>
    <lineage>
        <taxon>Bacteria</taxon>
        <taxon>Pseudomonadati</taxon>
        <taxon>Pseudomonadota</taxon>
        <taxon>Alphaproteobacteria</taxon>
        <taxon>Acetobacterales</taxon>
        <taxon>Acetobacteraceae</taxon>
        <taxon>Ameyamaea</taxon>
    </lineage>
</organism>
<dbReference type="SUPFAM" id="SSF52833">
    <property type="entry name" value="Thioredoxin-like"/>
    <property type="match status" value="1"/>
</dbReference>
<name>A0A850PHC5_9PROT</name>
<keyword evidence="1" id="KW-0732">Signal</keyword>
<protein>
    <submittedName>
        <fullName evidence="3">Thioredoxin family protein</fullName>
    </submittedName>
</protein>
<accession>A0A850PHC5</accession>
<feature type="chain" id="PRO_5032988751" evidence="1">
    <location>
        <begin position="25"/>
        <end position="169"/>
    </location>
</feature>
<evidence type="ECO:0000313" key="4">
    <source>
        <dbReference type="Proteomes" id="UP000585665"/>
    </source>
</evidence>
<evidence type="ECO:0000313" key="3">
    <source>
        <dbReference type="EMBL" id="NVN40571.1"/>
    </source>
</evidence>
<dbReference type="CDD" id="cd02947">
    <property type="entry name" value="TRX_family"/>
    <property type="match status" value="1"/>
</dbReference>
<dbReference type="InterPro" id="IPR013766">
    <property type="entry name" value="Thioredoxin_domain"/>
</dbReference>
<dbReference type="InterPro" id="IPR036249">
    <property type="entry name" value="Thioredoxin-like_sf"/>
</dbReference>
<dbReference type="RefSeq" id="WP_176613530.1">
    <property type="nucleotide sequence ID" value="NZ_JABXXR010000051.1"/>
</dbReference>
<dbReference type="Proteomes" id="UP000585665">
    <property type="component" value="Unassembled WGS sequence"/>
</dbReference>
<evidence type="ECO:0000256" key="1">
    <source>
        <dbReference type="SAM" id="SignalP"/>
    </source>
</evidence>
<dbReference type="PROSITE" id="PS51352">
    <property type="entry name" value="THIOREDOXIN_2"/>
    <property type="match status" value="1"/>
</dbReference>
<feature type="signal peptide" evidence="1">
    <location>
        <begin position="1"/>
        <end position="24"/>
    </location>
</feature>
<sequence>MKFRYLPAALALGLLATAPVTAYAATPAPVVGDPHPAAVAAPYPAIDNGPTAFQAALARSKQSGKPVLADFGGNWCPDCRLLAGTFELPAVQDWLSKNFEVVSINVGHFDANMDLAQSHGVKITAVPTVLIITPDGRTLNPDGARELGHARAMSSQAVVDLIAGWAGRS</sequence>
<dbReference type="AlphaFoldDB" id="A0A850PHC5"/>
<reference evidence="3 4" key="1">
    <citation type="submission" date="2020-06" db="EMBL/GenBank/DDBJ databases">
        <title>Description of novel acetic acid bacteria.</title>
        <authorList>
            <person name="Sombolestani A."/>
        </authorList>
    </citation>
    <scope>NUCLEOTIDE SEQUENCE [LARGE SCALE GENOMIC DNA]</scope>
    <source>
        <strain evidence="3 4">LMG 27010</strain>
    </source>
</reference>
<proteinExistence type="predicted"/>
<dbReference type="Gene3D" id="3.40.30.10">
    <property type="entry name" value="Glutaredoxin"/>
    <property type="match status" value="1"/>
</dbReference>
<evidence type="ECO:0000259" key="2">
    <source>
        <dbReference type="PROSITE" id="PS51352"/>
    </source>
</evidence>
<dbReference type="EMBL" id="JABXXR010000051">
    <property type="protein sequence ID" value="NVN40571.1"/>
    <property type="molecule type" value="Genomic_DNA"/>
</dbReference>
<comment type="caution">
    <text evidence="3">The sequence shown here is derived from an EMBL/GenBank/DDBJ whole genome shotgun (WGS) entry which is preliminary data.</text>
</comment>
<feature type="domain" description="Thioredoxin" evidence="2">
    <location>
        <begin position="29"/>
        <end position="163"/>
    </location>
</feature>
<keyword evidence="4" id="KW-1185">Reference proteome</keyword>
<dbReference type="Pfam" id="PF13899">
    <property type="entry name" value="Thioredoxin_7"/>
    <property type="match status" value="1"/>
</dbReference>
<gene>
    <name evidence="3" type="ORF">HUK82_08340</name>
</gene>